<protein>
    <submittedName>
        <fullName evidence="3">WxL domain-containing protein</fullName>
    </submittedName>
</protein>
<organism evidence="3 4">
    <name type="scientific">Lactiplantibacillus brownii</name>
    <dbReference type="NCBI Taxonomy" id="3069269"/>
    <lineage>
        <taxon>Bacteria</taxon>
        <taxon>Bacillati</taxon>
        <taxon>Bacillota</taxon>
        <taxon>Bacilli</taxon>
        <taxon>Lactobacillales</taxon>
        <taxon>Lactobacillaceae</taxon>
        <taxon>Lactiplantibacillus</taxon>
    </lineage>
</organism>
<evidence type="ECO:0000313" key="4">
    <source>
        <dbReference type="Proteomes" id="UP001227831"/>
    </source>
</evidence>
<keyword evidence="4" id="KW-1185">Reference proteome</keyword>
<evidence type="ECO:0000313" key="3">
    <source>
        <dbReference type="EMBL" id="MDQ7936325.1"/>
    </source>
</evidence>
<dbReference type="EMBL" id="JAVCWF010000001">
    <property type="protein sequence ID" value="MDQ7936325.1"/>
    <property type="molecule type" value="Genomic_DNA"/>
</dbReference>
<evidence type="ECO:0000259" key="2">
    <source>
        <dbReference type="Pfam" id="PF13731"/>
    </source>
</evidence>
<proteinExistence type="predicted"/>
<feature type="chain" id="PRO_5045645735" evidence="1">
    <location>
        <begin position="25"/>
        <end position="249"/>
    </location>
</feature>
<comment type="caution">
    <text evidence="3">The sequence shown here is derived from an EMBL/GenBank/DDBJ whole genome shotgun (WGS) entry which is preliminary data.</text>
</comment>
<gene>
    <name evidence="3" type="ORF">RA086_01490</name>
</gene>
<accession>A0ABU1A5T6</accession>
<dbReference type="RefSeq" id="WP_308702161.1">
    <property type="nucleotide sequence ID" value="NZ_AP027463.1"/>
</dbReference>
<feature type="domain" description="WxL" evidence="2">
    <location>
        <begin position="35"/>
        <end position="248"/>
    </location>
</feature>
<evidence type="ECO:0000256" key="1">
    <source>
        <dbReference type="SAM" id="SignalP"/>
    </source>
</evidence>
<dbReference type="Proteomes" id="UP001227831">
    <property type="component" value="Unassembled WGS sequence"/>
</dbReference>
<keyword evidence="1" id="KW-0732">Signal</keyword>
<sequence>MKRLITRLVLVSLAILVAPTTVKAADTTSPDQPLATGKTTAKIQFDASDTTSLKPMNPNNPNTAVTDPVLGQGTVTNVKSGASFVYVTENMTFGKTANLIDMFQAQKYPAEVTLNESKLTKAVSDDWKTNFIVEVADGRGANANWQLRVSGSPLSTGNTSVDGAKIEWPSAVIHRSGEAPEQALQAGNATTIQLDQSSNTILSFTGKEAAGVTTAQFAPKDIMLDVPANRAQPGTYSTDLNWTLADTPA</sequence>
<dbReference type="InterPro" id="IPR027994">
    <property type="entry name" value="WxL_dom"/>
</dbReference>
<feature type="signal peptide" evidence="1">
    <location>
        <begin position="1"/>
        <end position="24"/>
    </location>
</feature>
<reference evidence="3 4" key="1">
    <citation type="journal article" date="2023" name="Int. J. Syst. Evol. Microbiol.">
        <title>Lactiplantibacillus brownii sp. nov., a novel psychrotolerant species isolated from sauerkraut.</title>
        <authorList>
            <person name="Heng Y.C."/>
            <person name="Silvaraju S."/>
            <person name="Lee J.K.Y."/>
            <person name="Kittelmann S."/>
        </authorList>
    </citation>
    <scope>NUCLEOTIDE SEQUENCE [LARGE SCALE GENOMIC DNA]</scope>
    <source>
        <strain evidence="3 4">WILCCON 0030</strain>
    </source>
</reference>
<dbReference type="Pfam" id="PF13731">
    <property type="entry name" value="WxL"/>
    <property type="match status" value="1"/>
</dbReference>
<name>A0ABU1A5T6_9LACO</name>